<gene>
    <name evidence="1" type="ORF">AB0A76_12350</name>
</gene>
<name>A0ABV3CUT8_STREX</name>
<dbReference type="Proteomes" id="UP001551210">
    <property type="component" value="Unassembled WGS sequence"/>
</dbReference>
<evidence type="ECO:0000313" key="2">
    <source>
        <dbReference type="Proteomes" id="UP001551210"/>
    </source>
</evidence>
<dbReference type="EMBL" id="JBEZAM010000012">
    <property type="protein sequence ID" value="MEU7293979.1"/>
    <property type="molecule type" value="Genomic_DNA"/>
</dbReference>
<comment type="caution">
    <text evidence="1">The sequence shown here is derived from an EMBL/GenBank/DDBJ whole genome shotgun (WGS) entry which is preliminary data.</text>
</comment>
<protein>
    <submittedName>
        <fullName evidence="1">Uncharacterized protein</fullName>
    </submittedName>
</protein>
<sequence length="238" mass="26296">MTVYDVARALPGIEELRDHSRGLAMLDAVLSPEWEGRYYSFDAHWSQSEQLASMRDGSGGEYTIVLSPAGAFARVFDHESPLSPYGPLADGQTWPGVLDGVPEAFREYLTEPAFTDEDGVHVTTACLWREPTDTAWRTGPVDFPDLDGHEDPDGSGRLLHLLTDRSAEAYATWASDYYETPVDLEAVRHVLALRPLTPEIVAALNPEVELADLAEDIAEIGYPVMGGREGLRREPRPE</sequence>
<organism evidence="1 2">
    <name type="scientific">Streptomyces exfoliatus</name>
    <name type="common">Streptomyces hydrogenans</name>
    <dbReference type="NCBI Taxonomy" id="1905"/>
    <lineage>
        <taxon>Bacteria</taxon>
        <taxon>Bacillati</taxon>
        <taxon>Actinomycetota</taxon>
        <taxon>Actinomycetes</taxon>
        <taxon>Kitasatosporales</taxon>
        <taxon>Streptomycetaceae</taxon>
        <taxon>Streptomyces</taxon>
    </lineage>
</organism>
<reference evidence="1 2" key="1">
    <citation type="submission" date="2024-06" db="EMBL/GenBank/DDBJ databases">
        <title>The Natural Products Discovery Center: Release of the First 8490 Sequenced Strains for Exploring Actinobacteria Biosynthetic Diversity.</title>
        <authorList>
            <person name="Kalkreuter E."/>
            <person name="Kautsar S.A."/>
            <person name="Yang D."/>
            <person name="Bader C.D."/>
            <person name="Teijaro C.N."/>
            <person name="Fluegel L."/>
            <person name="Davis C.M."/>
            <person name="Simpson J.R."/>
            <person name="Lauterbach L."/>
            <person name="Steele A.D."/>
            <person name="Gui C."/>
            <person name="Meng S."/>
            <person name="Li G."/>
            <person name="Viehrig K."/>
            <person name="Ye F."/>
            <person name="Su P."/>
            <person name="Kiefer A.F."/>
            <person name="Nichols A."/>
            <person name="Cepeda A.J."/>
            <person name="Yan W."/>
            <person name="Fan B."/>
            <person name="Jiang Y."/>
            <person name="Adhikari A."/>
            <person name="Zheng C.-J."/>
            <person name="Schuster L."/>
            <person name="Cowan T.M."/>
            <person name="Smanski M.J."/>
            <person name="Chevrette M.G."/>
            <person name="De Carvalho L.P.S."/>
            <person name="Shen B."/>
        </authorList>
    </citation>
    <scope>NUCLEOTIDE SEQUENCE [LARGE SCALE GENOMIC DNA]</scope>
    <source>
        <strain evidence="1 2">NPDC045705</strain>
    </source>
</reference>
<accession>A0ABV3CUT8</accession>
<proteinExistence type="predicted"/>
<keyword evidence="2" id="KW-1185">Reference proteome</keyword>
<evidence type="ECO:0000313" key="1">
    <source>
        <dbReference type="EMBL" id="MEU7293979.1"/>
    </source>
</evidence>
<dbReference type="RefSeq" id="WP_359206394.1">
    <property type="nucleotide sequence ID" value="NZ_JBEZAM010000012.1"/>
</dbReference>